<feature type="chain" id="PRO_5005521895" description="Venom allergen-1" evidence="6">
    <location>
        <begin position="27"/>
        <end position="372"/>
    </location>
</feature>
<dbReference type="CDD" id="cd05380">
    <property type="entry name" value="CAP_euk"/>
    <property type="match status" value="1"/>
</dbReference>
<proteinExistence type="inferred from homology"/>
<dbReference type="Gene3D" id="3.40.33.10">
    <property type="entry name" value="CAP"/>
    <property type="match status" value="1"/>
</dbReference>
<dbReference type="EMBL" id="GDHF01016774">
    <property type="protein sequence ID" value="JAI35540.1"/>
    <property type="molecule type" value="Transcribed_RNA"/>
</dbReference>
<dbReference type="OrthoDB" id="414826at2759"/>
<keyword evidence="6" id="KW-0732">Signal</keyword>
<dbReference type="GeneID" id="108974892"/>
<name>A0A0K8VAF1_BACLA</name>
<feature type="domain" description="SCP" evidence="7">
    <location>
        <begin position="156"/>
        <end position="318"/>
    </location>
</feature>
<accession>A0A0K8VAF1</accession>
<evidence type="ECO:0000256" key="5">
    <source>
        <dbReference type="SAM" id="MobiDB-lite"/>
    </source>
</evidence>
<dbReference type="InterPro" id="IPR002413">
    <property type="entry name" value="V5_allergen-like"/>
</dbReference>
<feature type="signal peptide" evidence="6">
    <location>
        <begin position="1"/>
        <end position="26"/>
    </location>
</feature>
<gene>
    <name evidence="8" type="primary">VA3_8</name>
    <name evidence="8" type="ORF">c0_g1_i2</name>
</gene>
<dbReference type="FunFam" id="3.40.33.10:FF:000007">
    <property type="entry name" value="Venom allergen"/>
    <property type="match status" value="1"/>
</dbReference>
<dbReference type="InterPro" id="IPR014044">
    <property type="entry name" value="CAP_dom"/>
</dbReference>
<evidence type="ECO:0000259" key="7">
    <source>
        <dbReference type="SMART" id="SM00198"/>
    </source>
</evidence>
<evidence type="ECO:0000256" key="1">
    <source>
        <dbReference type="ARBA" id="ARBA00004613"/>
    </source>
</evidence>
<dbReference type="InterPro" id="IPR001283">
    <property type="entry name" value="CRISP-related"/>
</dbReference>
<keyword evidence="3" id="KW-0964">Secreted</keyword>
<protein>
    <recommendedName>
        <fullName evidence="4">Venom allergen-1</fullName>
    </recommendedName>
</protein>
<dbReference type="GO" id="GO:0005576">
    <property type="term" value="C:extracellular region"/>
    <property type="evidence" value="ECO:0007669"/>
    <property type="project" value="UniProtKB-SubCell"/>
</dbReference>
<evidence type="ECO:0000256" key="6">
    <source>
        <dbReference type="SAM" id="SignalP"/>
    </source>
</evidence>
<comment type="similarity">
    <text evidence="2">Belongs to the CRISP family.</text>
</comment>
<dbReference type="InterPro" id="IPR035940">
    <property type="entry name" value="CAP_sf"/>
</dbReference>
<evidence type="ECO:0000256" key="4">
    <source>
        <dbReference type="ARBA" id="ARBA00068306"/>
    </source>
</evidence>
<dbReference type="PRINTS" id="PR00838">
    <property type="entry name" value="V5ALLERGEN"/>
</dbReference>
<feature type="region of interest" description="Disordered" evidence="5">
    <location>
        <begin position="58"/>
        <end position="101"/>
    </location>
</feature>
<comment type="subcellular location">
    <subcellularLocation>
        <location evidence="1">Secreted</location>
    </subcellularLocation>
</comment>
<evidence type="ECO:0000256" key="2">
    <source>
        <dbReference type="ARBA" id="ARBA00009923"/>
    </source>
</evidence>
<dbReference type="PANTHER" id="PTHR10334">
    <property type="entry name" value="CYSTEINE-RICH SECRETORY PROTEIN-RELATED"/>
    <property type="match status" value="1"/>
</dbReference>
<feature type="compositionally biased region" description="Low complexity" evidence="5">
    <location>
        <begin position="63"/>
        <end position="101"/>
    </location>
</feature>
<evidence type="ECO:0000256" key="3">
    <source>
        <dbReference type="ARBA" id="ARBA00022525"/>
    </source>
</evidence>
<organism evidence="8">
    <name type="scientific">Bactrocera latifrons</name>
    <name type="common">Malaysian fruit fly</name>
    <name type="synonym">Chaetodacus latifrons</name>
    <dbReference type="NCBI Taxonomy" id="174628"/>
    <lineage>
        <taxon>Eukaryota</taxon>
        <taxon>Metazoa</taxon>
        <taxon>Ecdysozoa</taxon>
        <taxon>Arthropoda</taxon>
        <taxon>Hexapoda</taxon>
        <taxon>Insecta</taxon>
        <taxon>Pterygota</taxon>
        <taxon>Neoptera</taxon>
        <taxon>Endopterygota</taxon>
        <taxon>Diptera</taxon>
        <taxon>Brachycera</taxon>
        <taxon>Muscomorpha</taxon>
        <taxon>Tephritoidea</taxon>
        <taxon>Tephritidae</taxon>
        <taxon>Bactrocera</taxon>
        <taxon>Bactrocera</taxon>
    </lineage>
</organism>
<dbReference type="Pfam" id="PF00188">
    <property type="entry name" value="CAP"/>
    <property type="match status" value="1"/>
</dbReference>
<reference evidence="8" key="1">
    <citation type="submission" date="2015-06" db="EMBL/GenBank/DDBJ databases">
        <authorList>
            <person name="Hoefler B.C."/>
            <person name="Straight P.D."/>
        </authorList>
    </citation>
    <scope>NUCLEOTIDE SEQUENCE</scope>
</reference>
<evidence type="ECO:0000313" key="8">
    <source>
        <dbReference type="EMBL" id="JAI35540.1"/>
    </source>
</evidence>
<dbReference type="SMART" id="SM00198">
    <property type="entry name" value="SCP"/>
    <property type="match status" value="1"/>
</dbReference>
<dbReference type="SUPFAM" id="SSF55797">
    <property type="entry name" value="PR-1-like"/>
    <property type="match status" value="1"/>
</dbReference>
<sequence length="372" mass="41687">MFHKLLLRACLTLLIAELSLVKIAKADIALATTAEAVATTRAIPVPATTIASIELHSGLTTESPTNPNTATSQSSAASNTTTASSTYTTNNNTPNAPKNATAAADEISSNVYCMPALCELYNGSDVLQVPHIGCNNDGAFAPACGAEPHLLYMSQRRRQFILDMHNLARERIASGQLEGYHAAAHMPMLKWDDELEYMASLHVKRCQFAHDQCRNTPRYQFSGQNIGYFWIGREFKSHAKRFKSFILDWFREYRLANQSFIDQYRPHPEGKKIGHFTMLVADRAHRLGCAAIRYRDPSDINYMKLLMTCNYDYTNILGEPVYQSGLAASKCIYKISEKYPSLCDWKDAVYDYSSEESVEEDNGNELESNFIN</sequence>
<dbReference type="AlphaFoldDB" id="A0A0K8VAF1"/>